<dbReference type="Proteomes" id="UP000199532">
    <property type="component" value="Unassembled WGS sequence"/>
</dbReference>
<evidence type="ECO:0000313" key="2">
    <source>
        <dbReference type="Proteomes" id="UP000199532"/>
    </source>
</evidence>
<name>A0A1H6XYT4_9BACT</name>
<protein>
    <submittedName>
        <fullName evidence="1">Uncharacterized protein</fullName>
    </submittedName>
</protein>
<dbReference type="AlphaFoldDB" id="A0A1H6XYT4"/>
<dbReference type="RefSeq" id="WP_229209697.1">
    <property type="nucleotide sequence ID" value="NZ_FNXY01000006.1"/>
</dbReference>
<organism evidence="1 2">
    <name type="scientific">Dyadobacter koreensis</name>
    <dbReference type="NCBI Taxonomy" id="408657"/>
    <lineage>
        <taxon>Bacteria</taxon>
        <taxon>Pseudomonadati</taxon>
        <taxon>Bacteroidota</taxon>
        <taxon>Cytophagia</taxon>
        <taxon>Cytophagales</taxon>
        <taxon>Spirosomataceae</taxon>
        <taxon>Dyadobacter</taxon>
    </lineage>
</organism>
<proteinExistence type="predicted"/>
<evidence type="ECO:0000313" key="1">
    <source>
        <dbReference type="EMBL" id="SEJ29715.1"/>
    </source>
</evidence>
<sequence>MTLSWLKSWHKFLLLRATHSSNIKTSSTFMDNMMTLPEMRYLSPTTREKAMTIAQDLLRTSNISPKDAVSKAVLIAKNWAVKSINRNVWKKLKSIEKETI</sequence>
<dbReference type="STRING" id="408657.SAMN04487995_4043"/>
<gene>
    <name evidence="1" type="ORF">SAMN04487995_4043</name>
</gene>
<accession>A0A1H6XYT4</accession>
<keyword evidence="2" id="KW-1185">Reference proteome</keyword>
<dbReference type="EMBL" id="FNXY01000006">
    <property type="protein sequence ID" value="SEJ29715.1"/>
    <property type="molecule type" value="Genomic_DNA"/>
</dbReference>
<reference evidence="1 2" key="1">
    <citation type="submission" date="2016-10" db="EMBL/GenBank/DDBJ databases">
        <authorList>
            <person name="de Groot N.N."/>
        </authorList>
    </citation>
    <scope>NUCLEOTIDE SEQUENCE [LARGE SCALE GENOMIC DNA]</scope>
    <source>
        <strain evidence="1 2">DSM 19938</strain>
    </source>
</reference>